<organism evidence="2">
    <name type="scientific">termite gut metagenome</name>
    <dbReference type="NCBI Taxonomy" id="433724"/>
    <lineage>
        <taxon>unclassified sequences</taxon>
        <taxon>metagenomes</taxon>
        <taxon>organismal metagenomes</taxon>
    </lineage>
</organism>
<feature type="domain" description="NAD(P)-binding" evidence="1">
    <location>
        <begin position="5"/>
        <end position="157"/>
    </location>
</feature>
<dbReference type="SUPFAM" id="SSF51735">
    <property type="entry name" value="NAD(P)-binding Rossmann-fold domains"/>
    <property type="match status" value="1"/>
</dbReference>
<dbReference type="AlphaFoldDB" id="A0A5J4SD37"/>
<name>A0A5J4SD37_9ZZZZ</name>
<gene>
    <name evidence="2" type="ORF">EZS27_009145</name>
</gene>
<dbReference type="PANTHER" id="PTHR43000">
    <property type="entry name" value="DTDP-D-GLUCOSE 4,6-DEHYDRATASE-RELATED"/>
    <property type="match status" value="1"/>
</dbReference>
<comment type="caution">
    <text evidence="2">The sequence shown here is derived from an EMBL/GenBank/DDBJ whole genome shotgun (WGS) entry which is preliminary data.</text>
</comment>
<dbReference type="Pfam" id="PF16363">
    <property type="entry name" value="GDP_Man_Dehyd"/>
    <property type="match status" value="1"/>
</dbReference>
<sequence length="157" mass="17678">MKTYLVTGAAGFIGANYLKYILAKYKDVKVVALDLLTYAGNLGTIAADIDNERCVFVKGDICDASLVNRLFDDYRFDYVVNFAAESHVDRSIENPQLFLMTNIFGTQNLLEAARRAWVTGKDTQGYPLWREGVRYHQVSTDEVYGSLDAEGYFTETT</sequence>
<dbReference type="GO" id="GO:0008460">
    <property type="term" value="F:dTDP-glucose 4,6-dehydratase activity"/>
    <property type="evidence" value="ECO:0007669"/>
    <property type="project" value="UniProtKB-EC"/>
</dbReference>
<protein>
    <submittedName>
        <fullName evidence="2">dTDP-glucose 4 6-dehydratase 2</fullName>
        <ecNumber evidence="2">4.2.1.46</ecNumber>
    </submittedName>
</protein>
<dbReference type="InterPro" id="IPR016040">
    <property type="entry name" value="NAD(P)-bd_dom"/>
</dbReference>
<dbReference type="InterPro" id="IPR036291">
    <property type="entry name" value="NAD(P)-bd_dom_sf"/>
</dbReference>
<dbReference type="EC" id="4.2.1.46" evidence="2"/>
<reference evidence="2" key="1">
    <citation type="submission" date="2019-03" db="EMBL/GenBank/DDBJ databases">
        <title>Single cell metagenomics reveals metabolic interactions within the superorganism composed of flagellate Streblomastix strix and complex community of Bacteroidetes bacteria on its surface.</title>
        <authorList>
            <person name="Treitli S.C."/>
            <person name="Kolisko M."/>
            <person name="Husnik F."/>
            <person name="Keeling P."/>
            <person name="Hampl V."/>
        </authorList>
    </citation>
    <scope>NUCLEOTIDE SEQUENCE</scope>
    <source>
        <strain evidence="2">STM</strain>
    </source>
</reference>
<keyword evidence="2" id="KW-0456">Lyase</keyword>
<evidence type="ECO:0000259" key="1">
    <source>
        <dbReference type="Pfam" id="PF16363"/>
    </source>
</evidence>
<evidence type="ECO:0000313" key="2">
    <source>
        <dbReference type="EMBL" id="KAA6343171.1"/>
    </source>
</evidence>
<accession>A0A5J4SD37</accession>
<dbReference type="Gene3D" id="3.40.50.720">
    <property type="entry name" value="NAD(P)-binding Rossmann-like Domain"/>
    <property type="match status" value="1"/>
</dbReference>
<proteinExistence type="predicted"/>
<feature type="non-terminal residue" evidence="2">
    <location>
        <position position="157"/>
    </location>
</feature>
<dbReference type="EMBL" id="SNRY01000284">
    <property type="protein sequence ID" value="KAA6343171.1"/>
    <property type="molecule type" value="Genomic_DNA"/>
</dbReference>